<feature type="transmembrane region" description="Helical" evidence="1">
    <location>
        <begin position="89"/>
        <end position="108"/>
    </location>
</feature>
<dbReference type="AlphaFoldDB" id="A0A6T9Y269"/>
<evidence type="ECO:0000313" key="4">
    <source>
        <dbReference type="Proteomes" id="UP000509458"/>
    </source>
</evidence>
<dbReference type="Pfam" id="PF01757">
    <property type="entry name" value="Acyl_transf_3"/>
    <property type="match status" value="1"/>
</dbReference>
<dbReference type="InterPro" id="IPR002656">
    <property type="entry name" value="Acyl_transf_3_dom"/>
</dbReference>
<keyword evidence="3" id="KW-0808">Transferase</keyword>
<gene>
    <name evidence="3" type="ORF">ALFOR1_40176</name>
</gene>
<feature type="transmembrane region" description="Helical" evidence="1">
    <location>
        <begin position="170"/>
        <end position="188"/>
    </location>
</feature>
<evidence type="ECO:0000256" key="1">
    <source>
        <dbReference type="SAM" id="Phobius"/>
    </source>
</evidence>
<sequence>MKLQILKKLFPYTSDTSQISGNVEILDGWRGIAIIFVLLSHFFPFLKAIDLGRLGVDIFFVLSGLLMSNILFLKRVPLGIFYKKRISRVFPVFFIYVSAVYLYGFAVLRSPETTNYLHTLFFLRSYIPISPDILHTGLPIGHIWSLNIEEHCYVVLSIISLFYVFKGREYIPLFCLGIATFAAKLIYVQNANSIEFNYDIRSEVVASFIFFSAGYFLIKSKLNAFVPSFMPIMTFALAAYCYSDDVPWYAKAFFPPILLAFTVNHLEKTPHFVQLLLTNPYLKKIGILSFSLYLWQQPFYFTFVKFGGYSPYIGFIVLPIAFLAGLVSFKYIEHPLRLWINKHWAKV</sequence>
<feature type="transmembrane region" description="Helical" evidence="1">
    <location>
        <begin position="200"/>
        <end position="218"/>
    </location>
</feature>
<reference evidence="3 4" key="1">
    <citation type="submission" date="2020-06" db="EMBL/GenBank/DDBJ databases">
        <authorList>
            <person name="Duchaud E."/>
        </authorList>
    </citation>
    <scope>NUCLEOTIDE SEQUENCE [LARGE SCALE GENOMIC DNA]</scope>
    <source>
        <strain evidence="3">Alteromonas fortis</strain>
    </source>
</reference>
<dbReference type="GO" id="GO:0016020">
    <property type="term" value="C:membrane"/>
    <property type="evidence" value="ECO:0007669"/>
    <property type="project" value="TreeGrafter"/>
</dbReference>
<feature type="domain" description="Acyltransferase 3" evidence="2">
    <location>
        <begin position="26"/>
        <end position="326"/>
    </location>
</feature>
<keyword evidence="3" id="KW-0012">Acyltransferase</keyword>
<dbReference type="RefSeq" id="WP_179984101.1">
    <property type="nucleotide sequence ID" value="NZ_LR812090.1"/>
</dbReference>
<organism evidence="3 4">
    <name type="scientific">Alteromonas macleodii</name>
    <name type="common">Pseudoalteromonas macleodii</name>
    <dbReference type="NCBI Taxonomy" id="28108"/>
    <lineage>
        <taxon>Bacteria</taxon>
        <taxon>Pseudomonadati</taxon>
        <taxon>Pseudomonadota</taxon>
        <taxon>Gammaproteobacteria</taxon>
        <taxon>Alteromonadales</taxon>
        <taxon>Alteromonadaceae</taxon>
        <taxon>Alteromonas/Salinimonas group</taxon>
        <taxon>Alteromonas</taxon>
    </lineage>
</organism>
<dbReference type="Proteomes" id="UP000509458">
    <property type="component" value="Chromosome"/>
</dbReference>
<keyword evidence="1" id="KW-1133">Transmembrane helix</keyword>
<feature type="transmembrane region" description="Helical" evidence="1">
    <location>
        <begin position="224"/>
        <end position="242"/>
    </location>
</feature>
<dbReference type="InterPro" id="IPR050879">
    <property type="entry name" value="Acyltransferase_3"/>
</dbReference>
<evidence type="ECO:0000259" key="2">
    <source>
        <dbReference type="Pfam" id="PF01757"/>
    </source>
</evidence>
<keyword evidence="1" id="KW-0812">Transmembrane</keyword>
<dbReference type="GO" id="GO:0000271">
    <property type="term" value="P:polysaccharide biosynthetic process"/>
    <property type="evidence" value="ECO:0007669"/>
    <property type="project" value="TreeGrafter"/>
</dbReference>
<dbReference type="PANTHER" id="PTHR23028:SF53">
    <property type="entry name" value="ACYL_TRANSF_3 DOMAIN-CONTAINING PROTEIN"/>
    <property type="match status" value="1"/>
</dbReference>
<feature type="transmembrane region" description="Helical" evidence="1">
    <location>
        <begin position="58"/>
        <end position="77"/>
    </location>
</feature>
<feature type="transmembrane region" description="Helical" evidence="1">
    <location>
        <begin position="309"/>
        <end position="332"/>
    </location>
</feature>
<protein>
    <submittedName>
        <fullName evidence="3">Acyltransferase family protein</fullName>
    </submittedName>
</protein>
<keyword evidence="1" id="KW-0472">Membrane</keyword>
<proteinExistence type="predicted"/>
<name>A0A6T9Y269_ALTMA</name>
<dbReference type="EMBL" id="LR812090">
    <property type="protein sequence ID" value="CAB9494804.1"/>
    <property type="molecule type" value="Genomic_DNA"/>
</dbReference>
<evidence type="ECO:0000313" key="3">
    <source>
        <dbReference type="EMBL" id="CAB9494804.1"/>
    </source>
</evidence>
<accession>A0A6T9Y269</accession>
<dbReference type="GO" id="GO:0016747">
    <property type="term" value="F:acyltransferase activity, transferring groups other than amino-acyl groups"/>
    <property type="evidence" value="ECO:0007669"/>
    <property type="project" value="InterPro"/>
</dbReference>
<dbReference type="PANTHER" id="PTHR23028">
    <property type="entry name" value="ACETYLTRANSFERASE"/>
    <property type="match status" value="1"/>
</dbReference>